<organism evidence="7 8">
    <name type="scientific">Novosphingobium taihuense</name>
    <dbReference type="NCBI Taxonomy" id="260085"/>
    <lineage>
        <taxon>Bacteria</taxon>
        <taxon>Pseudomonadati</taxon>
        <taxon>Pseudomonadota</taxon>
        <taxon>Alphaproteobacteria</taxon>
        <taxon>Sphingomonadales</taxon>
        <taxon>Sphingomonadaceae</taxon>
        <taxon>Novosphingobium</taxon>
    </lineage>
</organism>
<protein>
    <submittedName>
        <fullName evidence="7">AAHS family 4-hydroxybenzoate transporter-like MFS transporter</fullName>
    </submittedName>
</protein>
<feature type="domain" description="Major facilitator superfamily (MFS) profile" evidence="6">
    <location>
        <begin position="13"/>
        <end position="413"/>
    </location>
</feature>
<feature type="transmembrane region" description="Helical" evidence="5">
    <location>
        <begin position="48"/>
        <end position="71"/>
    </location>
</feature>
<feature type="transmembrane region" description="Helical" evidence="5">
    <location>
        <begin position="136"/>
        <end position="157"/>
    </location>
</feature>
<dbReference type="InterPro" id="IPR011701">
    <property type="entry name" value="MFS"/>
</dbReference>
<dbReference type="EMBL" id="JACHOA010000004">
    <property type="protein sequence ID" value="MBB4614251.1"/>
    <property type="molecule type" value="Genomic_DNA"/>
</dbReference>
<keyword evidence="2 5" id="KW-0812">Transmembrane</keyword>
<evidence type="ECO:0000256" key="3">
    <source>
        <dbReference type="ARBA" id="ARBA00022989"/>
    </source>
</evidence>
<dbReference type="PANTHER" id="PTHR23508:SF10">
    <property type="entry name" value="CARBOXYLIC ACID TRANSPORTER PROTEIN HOMOLOG"/>
    <property type="match status" value="1"/>
</dbReference>
<feature type="transmembrane region" description="Helical" evidence="5">
    <location>
        <begin position="230"/>
        <end position="252"/>
    </location>
</feature>
<dbReference type="OrthoDB" id="9784658at2"/>
<keyword evidence="3 5" id="KW-1133">Transmembrane helix</keyword>
<proteinExistence type="predicted"/>
<dbReference type="PANTHER" id="PTHR23508">
    <property type="entry name" value="CARBOXYLIC ACID TRANSPORTER PROTEIN HOMOLOG"/>
    <property type="match status" value="1"/>
</dbReference>
<dbReference type="RefSeq" id="WP_144904037.1">
    <property type="nucleotide sequence ID" value="NZ_JACHOA010000004.1"/>
</dbReference>
<feature type="transmembrane region" description="Helical" evidence="5">
    <location>
        <begin position="163"/>
        <end position="187"/>
    </location>
</feature>
<feature type="transmembrane region" description="Helical" evidence="5">
    <location>
        <begin position="391"/>
        <end position="409"/>
    </location>
</feature>
<evidence type="ECO:0000256" key="5">
    <source>
        <dbReference type="SAM" id="Phobius"/>
    </source>
</evidence>
<feature type="transmembrane region" description="Helical" evidence="5">
    <location>
        <begin position="361"/>
        <end position="385"/>
    </location>
</feature>
<dbReference type="Gene3D" id="1.20.1250.20">
    <property type="entry name" value="MFS general substrate transporter like domains"/>
    <property type="match status" value="1"/>
</dbReference>
<sequence>MTAPEWTMRQKSILVLCALAIVLDGFDTQVIGFAAPALLADWGITKAQLAPILGIGLFGMSLGAAAGGYVGDRLGRRFGMIGSTVLFGIATCAMAGAHSLIELGAYRFIAGLGLGGALPIAAALVAEITPAHRKSLAVSISIICIPVGGIVGGLLAAPLLPLIGWKGLFAIAGSLPLIVAVAHVFALPESPSYLETRAARMADAGDAKRTDRHQSWQHERFFHALKSDDLLSDTFVLWAAFGASLMSGYLYFNWLPVLLADAGFQLSATSQGLLAYNIGCVVSGIVVGAIASRVGTRTPLLLLSGFAAAGAIALMLVPPTPDRSALLMIALAVQGFCLGGVQPLLYALAVHVFPPHIRTTGIGSAAGVGRIGAILSSALGAATLAWGASSFFLAIAIAQIGCALCILAIRRHDRGSTPQAAG</sequence>
<reference evidence="7 8" key="1">
    <citation type="submission" date="2020-08" db="EMBL/GenBank/DDBJ databases">
        <title>Genomic Encyclopedia of Type Strains, Phase IV (KMG-IV): sequencing the most valuable type-strain genomes for metagenomic binning, comparative biology and taxonomic classification.</title>
        <authorList>
            <person name="Goeker M."/>
        </authorList>
    </citation>
    <scope>NUCLEOTIDE SEQUENCE [LARGE SCALE GENOMIC DNA]</scope>
    <source>
        <strain evidence="7 8">DSM 17507</strain>
    </source>
</reference>
<keyword evidence="8" id="KW-1185">Reference proteome</keyword>
<comment type="subcellular location">
    <subcellularLocation>
        <location evidence="1">Membrane</location>
        <topology evidence="1">Multi-pass membrane protein</topology>
    </subcellularLocation>
</comment>
<feature type="transmembrane region" description="Helical" evidence="5">
    <location>
        <begin position="300"/>
        <end position="319"/>
    </location>
</feature>
<feature type="transmembrane region" description="Helical" evidence="5">
    <location>
        <begin position="325"/>
        <end position="349"/>
    </location>
</feature>
<keyword evidence="4 5" id="KW-0472">Membrane</keyword>
<evidence type="ECO:0000256" key="4">
    <source>
        <dbReference type="ARBA" id="ARBA00023136"/>
    </source>
</evidence>
<evidence type="ECO:0000256" key="2">
    <source>
        <dbReference type="ARBA" id="ARBA00022692"/>
    </source>
</evidence>
<evidence type="ECO:0000313" key="8">
    <source>
        <dbReference type="Proteomes" id="UP000538566"/>
    </source>
</evidence>
<dbReference type="PROSITE" id="PS50850">
    <property type="entry name" value="MFS"/>
    <property type="match status" value="1"/>
</dbReference>
<feature type="transmembrane region" description="Helical" evidence="5">
    <location>
        <begin position="78"/>
        <end position="98"/>
    </location>
</feature>
<accession>A0A7W7EUS4</accession>
<dbReference type="Pfam" id="PF07690">
    <property type="entry name" value="MFS_1"/>
    <property type="match status" value="2"/>
</dbReference>
<dbReference type="SUPFAM" id="SSF103473">
    <property type="entry name" value="MFS general substrate transporter"/>
    <property type="match status" value="1"/>
</dbReference>
<dbReference type="PROSITE" id="PS00217">
    <property type="entry name" value="SUGAR_TRANSPORT_2"/>
    <property type="match status" value="1"/>
</dbReference>
<dbReference type="Proteomes" id="UP000538566">
    <property type="component" value="Unassembled WGS sequence"/>
</dbReference>
<dbReference type="GO" id="GO:0005886">
    <property type="term" value="C:plasma membrane"/>
    <property type="evidence" value="ECO:0007669"/>
    <property type="project" value="TreeGrafter"/>
</dbReference>
<evidence type="ECO:0000259" key="6">
    <source>
        <dbReference type="PROSITE" id="PS50850"/>
    </source>
</evidence>
<evidence type="ECO:0000313" key="7">
    <source>
        <dbReference type="EMBL" id="MBB4614251.1"/>
    </source>
</evidence>
<comment type="caution">
    <text evidence="7">The sequence shown here is derived from an EMBL/GenBank/DDBJ whole genome shotgun (WGS) entry which is preliminary data.</text>
</comment>
<dbReference type="InterPro" id="IPR020846">
    <property type="entry name" value="MFS_dom"/>
</dbReference>
<dbReference type="AlphaFoldDB" id="A0A7W7EUS4"/>
<name>A0A7W7EUS4_9SPHN</name>
<gene>
    <name evidence="7" type="ORF">GGR37_002537</name>
</gene>
<evidence type="ECO:0000256" key="1">
    <source>
        <dbReference type="ARBA" id="ARBA00004141"/>
    </source>
</evidence>
<feature type="transmembrane region" description="Helical" evidence="5">
    <location>
        <begin position="272"/>
        <end position="291"/>
    </location>
</feature>
<dbReference type="GO" id="GO:0046943">
    <property type="term" value="F:carboxylic acid transmembrane transporter activity"/>
    <property type="evidence" value="ECO:0007669"/>
    <property type="project" value="TreeGrafter"/>
</dbReference>
<dbReference type="InterPro" id="IPR005829">
    <property type="entry name" value="Sugar_transporter_CS"/>
</dbReference>
<feature type="transmembrane region" description="Helical" evidence="5">
    <location>
        <begin position="104"/>
        <end position="124"/>
    </location>
</feature>
<dbReference type="InterPro" id="IPR036259">
    <property type="entry name" value="MFS_trans_sf"/>
</dbReference>